<reference evidence="3" key="1">
    <citation type="submission" date="2016-10" db="EMBL/GenBank/DDBJ databases">
        <authorList>
            <person name="Varghese N."/>
            <person name="Submissions S."/>
        </authorList>
    </citation>
    <scope>NUCLEOTIDE SEQUENCE [LARGE SCALE GENOMIC DNA]</scope>
    <source>
        <strain evidence="3">NRRL B-51270</strain>
    </source>
</reference>
<dbReference type="STRING" id="487184.SAMN05216421_1908"/>
<evidence type="ECO:0000313" key="2">
    <source>
        <dbReference type="EMBL" id="SDS64718.1"/>
    </source>
</evidence>
<feature type="transmembrane region" description="Helical" evidence="1">
    <location>
        <begin position="106"/>
        <end position="132"/>
    </location>
</feature>
<evidence type="ECO:0000313" key="3">
    <source>
        <dbReference type="Proteomes" id="UP000243207"/>
    </source>
</evidence>
<keyword evidence="1" id="KW-1133">Transmembrane helix</keyword>
<accession>A0A1H1TWW2</accession>
<sequence>MTDQTNLPAEDVPEAPPESRESLWLITFGPGIWALHFVLSYVTAAIWCAKIGRAGMLGDVRLIIAGYTVVALIGIALTGLRGWKLHSFGTATAPHDFDTPEDRHRFLGFATLLLCGLSFVSTIFVMLCVVFIRSCA</sequence>
<dbReference type="RefSeq" id="WP_093393727.1">
    <property type="nucleotide sequence ID" value="NZ_LT629736.1"/>
</dbReference>
<name>A0A1H1TWW2_9GAMM</name>
<evidence type="ECO:0000256" key="1">
    <source>
        <dbReference type="SAM" id="Phobius"/>
    </source>
</evidence>
<feature type="transmembrane region" description="Helical" evidence="1">
    <location>
        <begin position="60"/>
        <end position="80"/>
    </location>
</feature>
<dbReference type="OrthoDB" id="278870at2"/>
<keyword evidence="3" id="KW-1185">Reference proteome</keyword>
<organism evidence="2 3">
    <name type="scientific">Halopseudomonas xinjiangensis</name>
    <dbReference type="NCBI Taxonomy" id="487184"/>
    <lineage>
        <taxon>Bacteria</taxon>
        <taxon>Pseudomonadati</taxon>
        <taxon>Pseudomonadota</taxon>
        <taxon>Gammaproteobacteria</taxon>
        <taxon>Pseudomonadales</taxon>
        <taxon>Pseudomonadaceae</taxon>
        <taxon>Halopseudomonas</taxon>
    </lineage>
</organism>
<feature type="transmembrane region" description="Helical" evidence="1">
    <location>
        <begin position="23"/>
        <end position="48"/>
    </location>
</feature>
<proteinExistence type="predicted"/>
<keyword evidence="1" id="KW-0812">Transmembrane</keyword>
<keyword evidence="1" id="KW-0472">Membrane</keyword>
<dbReference type="EMBL" id="LT629736">
    <property type="protein sequence ID" value="SDS64718.1"/>
    <property type="molecule type" value="Genomic_DNA"/>
</dbReference>
<dbReference type="AlphaFoldDB" id="A0A1H1TWW2"/>
<dbReference type="Proteomes" id="UP000243207">
    <property type="component" value="Chromosome I"/>
</dbReference>
<gene>
    <name evidence="2" type="ORF">SAMN05216421_1908</name>
</gene>
<protein>
    <submittedName>
        <fullName evidence="2">Uncharacterized protein</fullName>
    </submittedName>
</protein>